<sequence>MSQGHGLMVLLSGDIDSFAPEKHESHCQPSHLRLLLRNVEGLKSTLELTANNLLQSHDILIMLETLSTKPIELNGFYAQHMPVTQGPRGRPMCGISCYYKPKVGKVLSTHQEEDTMIIN</sequence>
<gene>
    <name evidence="1" type="ORF">ANN_17714</name>
</gene>
<accession>A0ABQ8SUP8</accession>
<evidence type="ECO:0000313" key="2">
    <source>
        <dbReference type="Proteomes" id="UP001148838"/>
    </source>
</evidence>
<dbReference type="EMBL" id="JAJSOF020000021">
    <property type="protein sequence ID" value="KAJ4437569.1"/>
    <property type="molecule type" value="Genomic_DNA"/>
</dbReference>
<evidence type="ECO:0000313" key="1">
    <source>
        <dbReference type="EMBL" id="KAJ4437569.1"/>
    </source>
</evidence>
<keyword evidence="2" id="KW-1185">Reference proteome</keyword>
<reference evidence="1 2" key="1">
    <citation type="journal article" date="2022" name="Allergy">
        <title>Genome assembly and annotation of Periplaneta americana reveal a comprehensive cockroach allergen profile.</title>
        <authorList>
            <person name="Wang L."/>
            <person name="Xiong Q."/>
            <person name="Saelim N."/>
            <person name="Wang L."/>
            <person name="Nong W."/>
            <person name="Wan A.T."/>
            <person name="Shi M."/>
            <person name="Liu X."/>
            <person name="Cao Q."/>
            <person name="Hui J.H.L."/>
            <person name="Sookrung N."/>
            <person name="Leung T.F."/>
            <person name="Tungtrongchitr A."/>
            <person name="Tsui S.K.W."/>
        </authorList>
    </citation>
    <scope>NUCLEOTIDE SEQUENCE [LARGE SCALE GENOMIC DNA]</scope>
    <source>
        <strain evidence="1">PWHHKU_190912</strain>
    </source>
</reference>
<name>A0ABQ8SUP8_PERAM</name>
<proteinExistence type="predicted"/>
<protein>
    <submittedName>
        <fullName evidence="1">Uncharacterized protein</fullName>
    </submittedName>
</protein>
<dbReference type="Proteomes" id="UP001148838">
    <property type="component" value="Unassembled WGS sequence"/>
</dbReference>
<organism evidence="1 2">
    <name type="scientific">Periplaneta americana</name>
    <name type="common">American cockroach</name>
    <name type="synonym">Blatta americana</name>
    <dbReference type="NCBI Taxonomy" id="6978"/>
    <lineage>
        <taxon>Eukaryota</taxon>
        <taxon>Metazoa</taxon>
        <taxon>Ecdysozoa</taxon>
        <taxon>Arthropoda</taxon>
        <taxon>Hexapoda</taxon>
        <taxon>Insecta</taxon>
        <taxon>Pterygota</taxon>
        <taxon>Neoptera</taxon>
        <taxon>Polyneoptera</taxon>
        <taxon>Dictyoptera</taxon>
        <taxon>Blattodea</taxon>
        <taxon>Blattoidea</taxon>
        <taxon>Blattidae</taxon>
        <taxon>Blattinae</taxon>
        <taxon>Periplaneta</taxon>
    </lineage>
</organism>
<comment type="caution">
    <text evidence="1">The sequence shown here is derived from an EMBL/GenBank/DDBJ whole genome shotgun (WGS) entry which is preliminary data.</text>
</comment>